<dbReference type="PANTHER" id="PTHR32039:SF7">
    <property type="entry name" value="COMPETENCE PROTEIN COMM"/>
    <property type="match status" value="1"/>
</dbReference>
<evidence type="ECO:0000313" key="5">
    <source>
        <dbReference type="Proteomes" id="UP000006415"/>
    </source>
</evidence>
<dbReference type="Pfam" id="PF01078">
    <property type="entry name" value="Mg_chelatase"/>
    <property type="match status" value="1"/>
</dbReference>
<keyword evidence="2" id="KW-0067">ATP-binding</keyword>
<dbReference type="EMBL" id="AGZS01000006">
    <property type="protein sequence ID" value="EJD64632.1"/>
    <property type="molecule type" value="Genomic_DNA"/>
</dbReference>
<dbReference type="InterPro" id="IPR001208">
    <property type="entry name" value="MCM_dom"/>
</dbReference>
<dbReference type="OrthoDB" id="9813147at2"/>
<protein>
    <submittedName>
        <fullName evidence="4">Mg chelatase-like protein</fullName>
    </submittedName>
</protein>
<evidence type="ECO:0000256" key="1">
    <source>
        <dbReference type="ARBA" id="ARBA00022741"/>
    </source>
</evidence>
<keyword evidence="1" id="KW-0547">Nucleotide-binding</keyword>
<dbReference type="InterPro" id="IPR014721">
    <property type="entry name" value="Ribsml_uS5_D2-typ_fold_subgr"/>
</dbReference>
<dbReference type="Gene3D" id="3.40.50.300">
    <property type="entry name" value="P-loop containing nucleotide triphosphate hydrolases"/>
    <property type="match status" value="1"/>
</dbReference>
<sequence length="555" mass="60422">MPIGTSFSIGLWGLKAYTIQIQAFTSPGLPAFSIIGLPDTSLAEARERVKSACMIAGFTWPQTRVTVNLSPASVPKSGSSFDLAIAASILASSQMIETQILGNSLVVGELNLDGSVMPVRGILPMLLYAKHSGISTVFVPQDNIEEAKLVQGLDIIGICHIAQFILCCNPTGTLRKTMRKRYGPLCDCTDPAQDRRWAGVLPQTGSRKALSALIDDRYAEEEEQLDFSQVIGQSQAKRALEAAAAGGHHMIMTGPPGAGKTMLAKRLPTILPPLTEEQKLEVASIKSLCGTLHKDIHDLFPPFEAPHHTASTASLIGGGSGFASPGSITRAHNGVLFMDEAPEFSTQCLQSLREPLEEGVISLARSKGTTFYPARFQLIMAANPCPCGFNWGNGQRCTCTPRQRNKYWGRLSGPIMDRIDIHIKVDAPTLSDMETTQLMFAREEKEAGPEPLNGLYYSSEHMRERVSAARQRAFRRFECFPWKTNAAAPGGWLRENTPRTAMAYLQKAAEKQELSMRGTDRVLRIAWTLCDLAGASQPDEGHILEAIGLRTGETP</sequence>
<dbReference type="InterPro" id="IPR027417">
    <property type="entry name" value="P-loop_NTPase"/>
</dbReference>
<dbReference type="SMART" id="SM00382">
    <property type="entry name" value="AAA"/>
    <property type="match status" value="1"/>
</dbReference>
<dbReference type="CDD" id="cd00009">
    <property type="entry name" value="AAA"/>
    <property type="match status" value="1"/>
</dbReference>
<comment type="caution">
    <text evidence="4">The sequence shown here is derived from an EMBL/GenBank/DDBJ whole genome shotgun (WGS) entry which is preliminary data.</text>
</comment>
<dbReference type="HOGENOM" id="CLU_026145_1_0_11"/>
<dbReference type="Pfam" id="PF13541">
    <property type="entry name" value="ChlI"/>
    <property type="match status" value="1"/>
</dbReference>
<dbReference type="STRING" id="857290.HMPREF9156_01127"/>
<dbReference type="InterPro" id="IPR045006">
    <property type="entry name" value="CHLI-like"/>
</dbReference>
<organism evidence="4 5">
    <name type="scientific">Scardovia wiggsiae F0424</name>
    <dbReference type="NCBI Taxonomy" id="857290"/>
    <lineage>
        <taxon>Bacteria</taxon>
        <taxon>Bacillati</taxon>
        <taxon>Actinomycetota</taxon>
        <taxon>Actinomycetes</taxon>
        <taxon>Bifidobacteriales</taxon>
        <taxon>Bifidobacteriaceae</taxon>
        <taxon>Scardovia</taxon>
    </lineage>
</organism>
<keyword evidence="5" id="KW-1185">Reference proteome</keyword>
<proteinExistence type="predicted"/>
<reference evidence="4 5" key="1">
    <citation type="submission" date="2012-01" db="EMBL/GenBank/DDBJ databases">
        <title>The Genome Sequence of Scardovia wiggsiae F0424.</title>
        <authorList>
            <consortium name="The Broad Institute Genome Sequencing Platform"/>
            <person name="Earl A."/>
            <person name="Ward D."/>
            <person name="Feldgarden M."/>
            <person name="Gevers D."/>
            <person name="Izard J."/>
            <person name="Ganesan A."/>
            <person name="Baranova O.V."/>
            <person name="Blanton J.M."/>
            <person name="Tanner A.C."/>
            <person name="Mathney J."/>
            <person name="Dewhirst F.E."/>
            <person name="Young S.K."/>
            <person name="Zeng Q."/>
            <person name="Gargeya S."/>
            <person name="Fitzgerald M."/>
            <person name="Haas B."/>
            <person name="Abouelleil A."/>
            <person name="Alvarado L."/>
            <person name="Arachchi H.M."/>
            <person name="Berlin A."/>
            <person name="Chapman S.B."/>
            <person name="Gearin G."/>
            <person name="Goldberg J."/>
            <person name="Griggs A."/>
            <person name="Gujja S."/>
            <person name="Hansen M."/>
            <person name="Heiman D."/>
            <person name="Howarth C."/>
            <person name="Larimer J."/>
            <person name="Lui A."/>
            <person name="MacDonald P.J.P."/>
            <person name="McCowen C."/>
            <person name="Montmayeur A."/>
            <person name="Murphy C."/>
            <person name="Neiman D."/>
            <person name="Pearson M."/>
            <person name="Priest M."/>
            <person name="Roberts A."/>
            <person name="Saif S."/>
            <person name="Shea T."/>
            <person name="Sisk P."/>
            <person name="Stolte C."/>
            <person name="Sykes S."/>
            <person name="Wortman J."/>
            <person name="Nusbaum C."/>
            <person name="Birren B."/>
        </authorList>
    </citation>
    <scope>NUCLEOTIDE SEQUENCE [LARGE SCALE GENOMIC DNA]</scope>
    <source>
        <strain evidence="4 5">F0424</strain>
    </source>
</reference>
<dbReference type="Pfam" id="PF13335">
    <property type="entry name" value="Mg_chelatase_C"/>
    <property type="match status" value="1"/>
</dbReference>
<dbReference type="InterPro" id="IPR025158">
    <property type="entry name" value="Mg_chelat-rel_C"/>
</dbReference>
<name>J0LLD7_9BIFI</name>
<evidence type="ECO:0000256" key="2">
    <source>
        <dbReference type="ARBA" id="ARBA00022840"/>
    </source>
</evidence>
<evidence type="ECO:0000313" key="4">
    <source>
        <dbReference type="EMBL" id="EJD64632.1"/>
    </source>
</evidence>
<dbReference type="GO" id="GO:0003677">
    <property type="term" value="F:DNA binding"/>
    <property type="evidence" value="ECO:0007669"/>
    <property type="project" value="InterPro"/>
</dbReference>
<dbReference type="AlphaFoldDB" id="J0LLD7"/>
<gene>
    <name evidence="4" type="ORF">HMPREF9156_01127</name>
</gene>
<evidence type="ECO:0000259" key="3">
    <source>
        <dbReference type="SMART" id="SM00382"/>
    </source>
</evidence>
<dbReference type="InterPro" id="IPR000523">
    <property type="entry name" value="Mg_chelatse_chII-like_cat_dom"/>
</dbReference>
<dbReference type="Gene3D" id="3.30.230.10">
    <property type="match status" value="1"/>
</dbReference>
<dbReference type="eggNOG" id="COG0606">
    <property type="taxonomic scope" value="Bacteria"/>
</dbReference>
<feature type="domain" description="AAA+ ATPase" evidence="3">
    <location>
        <begin position="246"/>
        <end position="429"/>
    </location>
</feature>
<dbReference type="InterPro" id="IPR003593">
    <property type="entry name" value="AAA+_ATPase"/>
</dbReference>
<dbReference type="InterPro" id="IPR020568">
    <property type="entry name" value="Ribosomal_Su5_D2-typ_SF"/>
</dbReference>
<accession>J0LLD7</accession>
<dbReference type="GO" id="GO:0005524">
    <property type="term" value="F:ATP binding"/>
    <property type="evidence" value="ECO:0007669"/>
    <property type="project" value="UniProtKB-KW"/>
</dbReference>
<dbReference type="PANTHER" id="PTHR32039">
    <property type="entry name" value="MAGNESIUM-CHELATASE SUBUNIT CHLI"/>
    <property type="match status" value="1"/>
</dbReference>
<dbReference type="SUPFAM" id="SSF54211">
    <property type="entry name" value="Ribosomal protein S5 domain 2-like"/>
    <property type="match status" value="1"/>
</dbReference>
<dbReference type="PRINTS" id="PR01657">
    <property type="entry name" value="MCMFAMILY"/>
</dbReference>
<dbReference type="Proteomes" id="UP000006415">
    <property type="component" value="Unassembled WGS sequence"/>
</dbReference>
<dbReference type="RefSeq" id="WP_007148190.1">
    <property type="nucleotide sequence ID" value="NZ_AKCI01000001.1"/>
</dbReference>
<dbReference type="SUPFAM" id="SSF52540">
    <property type="entry name" value="P-loop containing nucleoside triphosphate hydrolases"/>
    <property type="match status" value="1"/>
</dbReference>